<organism evidence="1 2">
    <name type="scientific">Pseudomonas aeruginosa</name>
    <dbReference type="NCBI Taxonomy" id="287"/>
    <lineage>
        <taxon>Bacteria</taxon>
        <taxon>Pseudomonadati</taxon>
        <taxon>Pseudomonadota</taxon>
        <taxon>Gammaproteobacteria</taxon>
        <taxon>Pseudomonadales</taxon>
        <taxon>Pseudomonadaceae</taxon>
        <taxon>Pseudomonas</taxon>
    </lineage>
</organism>
<dbReference type="Pfam" id="PF00717">
    <property type="entry name" value="Peptidase_S24"/>
    <property type="match status" value="1"/>
</dbReference>
<comment type="caution">
    <text evidence="1">The sequence shown here is derived from an EMBL/GenBank/DDBJ whole genome shotgun (WGS) entry which is preliminary data.</text>
</comment>
<dbReference type="PROSITE" id="PS50943">
    <property type="entry name" value="HTH_CROC1"/>
    <property type="match status" value="1"/>
</dbReference>
<dbReference type="InterPro" id="IPR036286">
    <property type="entry name" value="LexA/Signal_pep-like_sf"/>
</dbReference>
<gene>
    <name evidence="1" type="ORF">DT376_29330</name>
</gene>
<dbReference type="Proteomes" id="UP000253594">
    <property type="component" value="Unassembled WGS sequence"/>
</dbReference>
<dbReference type="InterPro" id="IPR010982">
    <property type="entry name" value="Lambda_DNA-bd_dom_sf"/>
</dbReference>
<dbReference type="GO" id="GO:0003677">
    <property type="term" value="F:DNA binding"/>
    <property type="evidence" value="ECO:0007669"/>
    <property type="project" value="InterPro"/>
</dbReference>
<accession>A0A2V4GK85</accession>
<dbReference type="InterPro" id="IPR039418">
    <property type="entry name" value="LexA-like"/>
</dbReference>
<dbReference type="Gene3D" id="1.10.260.40">
    <property type="entry name" value="lambda repressor-like DNA-binding domains"/>
    <property type="match status" value="1"/>
</dbReference>
<dbReference type="InterPro" id="IPR001387">
    <property type="entry name" value="Cro/C1-type_HTH"/>
</dbReference>
<dbReference type="PANTHER" id="PTHR33516">
    <property type="entry name" value="LEXA REPRESSOR"/>
    <property type="match status" value="1"/>
</dbReference>
<dbReference type="CDD" id="cd06529">
    <property type="entry name" value="S24_LexA-like"/>
    <property type="match status" value="1"/>
</dbReference>
<protein>
    <submittedName>
        <fullName evidence="1">Helix-turn-helix domain-containing protein</fullName>
    </submittedName>
</protein>
<dbReference type="SMART" id="SM00530">
    <property type="entry name" value="HTH_XRE"/>
    <property type="match status" value="1"/>
</dbReference>
<dbReference type="SUPFAM" id="SSF51306">
    <property type="entry name" value="LexA/Signal peptidase"/>
    <property type="match status" value="1"/>
</dbReference>
<dbReference type="EMBL" id="QORE01001430">
    <property type="protein sequence ID" value="RCI71401.1"/>
    <property type="molecule type" value="Genomic_DNA"/>
</dbReference>
<dbReference type="SUPFAM" id="SSF47413">
    <property type="entry name" value="lambda repressor-like DNA-binding domains"/>
    <property type="match status" value="1"/>
</dbReference>
<dbReference type="Pfam" id="PF01381">
    <property type="entry name" value="HTH_3"/>
    <property type="match status" value="1"/>
</dbReference>
<dbReference type="InterPro" id="IPR050077">
    <property type="entry name" value="LexA_repressor"/>
</dbReference>
<proteinExistence type="predicted"/>
<reference evidence="1 2" key="1">
    <citation type="submission" date="2018-07" db="EMBL/GenBank/DDBJ databases">
        <title>Mechanisms of high-level aminoglycoside resistance among Gram-negative pathogens in Brazil.</title>
        <authorList>
            <person name="Ballaben A.S."/>
            <person name="Darini A.L.C."/>
            <person name="Doi Y."/>
        </authorList>
    </citation>
    <scope>NUCLEOTIDE SEQUENCE [LARGE SCALE GENOMIC DNA]</scope>
    <source>
        <strain evidence="1 2">B2-305</strain>
    </source>
</reference>
<dbReference type="PANTHER" id="PTHR33516:SF2">
    <property type="entry name" value="LEXA REPRESSOR-RELATED"/>
    <property type="match status" value="1"/>
</dbReference>
<dbReference type="CDD" id="cd00093">
    <property type="entry name" value="HTH_XRE"/>
    <property type="match status" value="1"/>
</dbReference>
<dbReference type="RefSeq" id="WP_019726485.1">
    <property type="nucleotide sequence ID" value="NZ_CP014999.1"/>
</dbReference>
<dbReference type="AlphaFoldDB" id="A0A2V4GK85"/>
<evidence type="ECO:0000313" key="1">
    <source>
        <dbReference type="EMBL" id="RCI71401.1"/>
    </source>
</evidence>
<dbReference type="InterPro" id="IPR015927">
    <property type="entry name" value="Peptidase_S24_S26A/B/C"/>
</dbReference>
<dbReference type="Gene3D" id="2.10.109.10">
    <property type="entry name" value="Umud Fragment, subunit A"/>
    <property type="match status" value="1"/>
</dbReference>
<evidence type="ECO:0000313" key="2">
    <source>
        <dbReference type="Proteomes" id="UP000253594"/>
    </source>
</evidence>
<sequence length="237" mass="25683">MNTPTERQAAIAATIRKRREELKLSQSEVAKGVRELLGGQAFTQQSYAAIEQGKTKHSKYLAVIARVLGIPPQSVDPTFPAAASIMPPTITAAERATVAGPTGRKLPVVGSIAAGAWVEAVDLFQPGDAEEWVDAPGPVGPDAFVLIIDGISMENPAGPLSFESGDRVVIDPSIEAKPGDLVAAKLTNSNRVTFKRLQMEDGEWYLEALNPAWEPRYIRVNEEWQICGKAVWRVQKL</sequence>
<name>A0A2V4GK85_PSEAI</name>